<organism evidence="1 2">
    <name type="scientific">Hymenobacter rigui</name>
    <dbReference type="NCBI Taxonomy" id="334424"/>
    <lineage>
        <taxon>Bacteria</taxon>
        <taxon>Pseudomonadati</taxon>
        <taxon>Bacteroidota</taxon>
        <taxon>Cytophagia</taxon>
        <taxon>Cytophagales</taxon>
        <taxon>Hymenobacteraceae</taxon>
        <taxon>Hymenobacter</taxon>
    </lineage>
</organism>
<protein>
    <submittedName>
        <fullName evidence="1">Uncharacterized protein</fullName>
    </submittedName>
</protein>
<keyword evidence="2" id="KW-1185">Reference proteome</keyword>
<dbReference type="OrthoDB" id="8897581at2"/>
<reference evidence="1 2" key="1">
    <citation type="submission" date="2018-12" db="EMBL/GenBank/DDBJ databases">
        <authorList>
            <person name="Feng G."/>
            <person name="Zhu H."/>
        </authorList>
    </citation>
    <scope>NUCLEOTIDE SEQUENCE [LARGE SCALE GENOMIC DNA]</scope>
    <source>
        <strain evidence="1 2">KCTC 12533</strain>
    </source>
</reference>
<gene>
    <name evidence="1" type="ORF">EI291_09080</name>
</gene>
<proteinExistence type="predicted"/>
<dbReference type="EMBL" id="RWIT01000003">
    <property type="protein sequence ID" value="RSK49632.1"/>
    <property type="molecule type" value="Genomic_DNA"/>
</dbReference>
<comment type="caution">
    <text evidence="1">The sequence shown here is derived from an EMBL/GenBank/DDBJ whole genome shotgun (WGS) entry which is preliminary data.</text>
</comment>
<dbReference type="AlphaFoldDB" id="A0A3R9PZH3"/>
<dbReference type="Proteomes" id="UP000273500">
    <property type="component" value="Unassembled WGS sequence"/>
</dbReference>
<accession>A0A3R9PZH3</accession>
<sequence length="209" mass="24083">MSNVVFIIGNGFNFMIQNIIDNIPIKELEATQVLTRRNVADNIRSITLLWKKFQLVFDELRAHFIQKGNNISDEYLIKLINSVINFFSNLEGFEKILTPDDIKKLRSVFDKFLLNKISEIAEEFRIHQERKSYKLIRKYFPGFSKSIVETAENNNLKRVAFFTTNYDGILDTLLTTIPKGFPFKDGFGRIVEDNGSSSKLEQSGNIADS</sequence>
<evidence type="ECO:0000313" key="2">
    <source>
        <dbReference type="Proteomes" id="UP000273500"/>
    </source>
</evidence>
<dbReference type="RefSeq" id="WP_125419484.1">
    <property type="nucleotide sequence ID" value="NZ_RWIT01000003.1"/>
</dbReference>
<name>A0A3R9PZH3_9BACT</name>
<evidence type="ECO:0000313" key="1">
    <source>
        <dbReference type="EMBL" id="RSK49632.1"/>
    </source>
</evidence>